<dbReference type="EMBL" id="JAUUCC010000013">
    <property type="protein sequence ID" value="MEE2050299.1"/>
    <property type="molecule type" value="Genomic_DNA"/>
</dbReference>
<dbReference type="InterPro" id="IPR036365">
    <property type="entry name" value="PGBD-like_sf"/>
</dbReference>
<dbReference type="InterPro" id="IPR036505">
    <property type="entry name" value="Amidase/PGRP_sf"/>
</dbReference>
<gene>
    <name evidence="4" type="ORF">Q8A49_07305</name>
</gene>
<evidence type="ECO:0000259" key="3">
    <source>
        <dbReference type="SMART" id="SM00701"/>
    </source>
</evidence>
<dbReference type="InterPro" id="IPR006619">
    <property type="entry name" value="PGRP_domain_met/bac"/>
</dbReference>
<reference evidence="4 5" key="1">
    <citation type="submission" date="2023-07" db="EMBL/GenBank/DDBJ databases">
        <authorList>
            <person name="Girao M."/>
            <person name="Carvalho M.F."/>
        </authorList>
    </citation>
    <scope>NUCLEOTIDE SEQUENCE [LARGE SCALE GENOMIC DNA]</scope>
    <source>
        <strain evidence="4 5">66/93</strain>
    </source>
</reference>
<dbReference type="Gene3D" id="3.40.80.10">
    <property type="entry name" value="Peptidoglycan recognition protein-like"/>
    <property type="match status" value="1"/>
</dbReference>
<dbReference type="Proteomes" id="UP001348641">
    <property type="component" value="Unassembled WGS sequence"/>
</dbReference>
<evidence type="ECO:0000259" key="2">
    <source>
        <dbReference type="SMART" id="SM00644"/>
    </source>
</evidence>
<proteinExistence type="inferred from homology"/>
<dbReference type="SMART" id="SM00644">
    <property type="entry name" value="Ami_2"/>
    <property type="match status" value="1"/>
</dbReference>
<dbReference type="Gene3D" id="1.10.101.10">
    <property type="entry name" value="PGBD-like superfamily/PGBD"/>
    <property type="match status" value="1"/>
</dbReference>
<feature type="domain" description="N-acetylmuramoyl-L-alanine amidase" evidence="2">
    <location>
        <begin position="15"/>
        <end position="153"/>
    </location>
</feature>
<dbReference type="Pfam" id="PF01510">
    <property type="entry name" value="Amidase_2"/>
    <property type="match status" value="1"/>
</dbReference>
<name>A0ABU7KLY4_9ACTN</name>
<dbReference type="CDD" id="cd06583">
    <property type="entry name" value="PGRP"/>
    <property type="match status" value="1"/>
</dbReference>
<evidence type="ECO:0000313" key="5">
    <source>
        <dbReference type="Proteomes" id="UP001348641"/>
    </source>
</evidence>
<dbReference type="InterPro" id="IPR036366">
    <property type="entry name" value="PGBDSf"/>
</dbReference>
<dbReference type="SMART" id="SM00701">
    <property type="entry name" value="PGRP"/>
    <property type="match status" value="1"/>
</dbReference>
<accession>A0ABU7KLY4</accession>
<sequence>MPRPPLYISREDLGWSATSPAAYADPEDGLVVHYDGSDQGLPGGDLDDFLAYWRNTRAFHTGPSRGWADIGYSFGATPGGYIIEGRGLHREQAAQPGGNRSHYSVTLGLGPGETPTDAQINAVRALRQWLMEDHGVSGAVLGHRDFISTSCPGARAYALVTSGAFTQPPGAITEGDTPLIGLKQGDGQADGKKERVIALQRIITFAGFDPGVVDGHWGAKTTAALLALRHSVGSKVSDASSITGTAYSHLFQALARAEAQKLIAAIPPGGGGGGTLPATVRVEGELEVKG</sequence>
<comment type="similarity">
    <text evidence="1">Belongs to the N-acetylmuramoyl-L-alanine amidase 2 family.</text>
</comment>
<comment type="caution">
    <text evidence="4">The sequence shown here is derived from an EMBL/GenBank/DDBJ whole genome shotgun (WGS) entry which is preliminary data.</text>
</comment>
<dbReference type="InterPro" id="IPR002502">
    <property type="entry name" value="Amidase_domain"/>
</dbReference>
<dbReference type="RefSeq" id="WP_330157524.1">
    <property type="nucleotide sequence ID" value="NZ_BAAAJA010000096.1"/>
</dbReference>
<dbReference type="PANTHER" id="PTHR11022:SF41">
    <property type="entry name" value="PEPTIDOGLYCAN-RECOGNITION PROTEIN LC-RELATED"/>
    <property type="match status" value="1"/>
</dbReference>
<feature type="domain" description="Peptidoglycan recognition protein family" evidence="3">
    <location>
        <begin position="5"/>
        <end position="147"/>
    </location>
</feature>
<dbReference type="SUPFAM" id="SSF55846">
    <property type="entry name" value="N-acetylmuramoyl-L-alanine amidase-like"/>
    <property type="match status" value="1"/>
</dbReference>
<organism evidence="4 5">
    <name type="scientific">Nocardiopsis tropica</name>
    <dbReference type="NCBI Taxonomy" id="109330"/>
    <lineage>
        <taxon>Bacteria</taxon>
        <taxon>Bacillati</taxon>
        <taxon>Actinomycetota</taxon>
        <taxon>Actinomycetes</taxon>
        <taxon>Streptosporangiales</taxon>
        <taxon>Nocardiopsidaceae</taxon>
        <taxon>Nocardiopsis</taxon>
    </lineage>
</organism>
<dbReference type="SUPFAM" id="SSF47090">
    <property type="entry name" value="PGBD-like"/>
    <property type="match status" value="1"/>
</dbReference>
<dbReference type="PANTHER" id="PTHR11022">
    <property type="entry name" value="PEPTIDOGLYCAN RECOGNITION PROTEIN"/>
    <property type="match status" value="1"/>
</dbReference>
<dbReference type="InterPro" id="IPR015510">
    <property type="entry name" value="PGRP"/>
</dbReference>
<evidence type="ECO:0000313" key="4">
    <source>
        <dbReference type="EMBL" id="MEE2050299.1"/>
    </source>
</evidence>
<protein>
    <submittedName>
        <fullName evidence="4">N-acetylmuramoyl-L-alanine amidase</fullName>
    </submittedName>
</protein>
<evidence type="ECO:0000256" key="1">
    <source>
        <dbReference type="ARBA" id="ARBA00007553"/>
    </source>
</evidence>